<dbReference type="Gene3D" id="3.10.310.50">
    <property type="match status" value="1"/>
</dbReference>
<evidence type="ECO:0000313" key="3">
    <source>
        <dbReference type="Proteomes" id="UP001156694"/>
    </source>
</evidence>
<sequence>MLVVHLGFTSANMAHADVLDRALLLDETQTTLLQQTIEQSENISEFTIRVIIEKQSQSVPGFSDLDSYRDQQFAKWRQEVPTLKNPFLLLMDLEAKKLTFAVANGVRGLRGQQIEDVLLDRFIPAARAGEFDQALINTIAALGEVLRDTPIADQPPLQSFDSTFARNTMMHVLYHEMAHALISEFNLPVLANEEAMADSFATLWITQIHTDIAPEIIGDRVRSWKYEDQQSAHRPYDFKREHLLDIRRAYQAACLLYGADPAEWASQVEWLDFSQRDLDDCSDTTPDQIAGWGGVLRPHLLEADQPSSNVSLVYGDGPMKIALQADGILHDFANEMRRFNWPHPVEIHFDHCDQGAFWNSQERRILLCDSYVQRFIKQGEALKNEDYILED</sequence>
<dbReference type="Proteomes" id="UP001156694">
    <property type="component" value="Unassembled WGS sequence"/>
</dbReference>
<gene>
    <name evidence="2" type="ORF">GCM10007939_24470</name>
</gene>
<dbReference type="InterPro" id="IPR025644">
    <property type="entry name" value="DUF4344"/>
</dbReference>
<reference evidence="3" key="1">
    <citation type="journal article" date="2019" name="Int. J. Syst. Evol. Microbiol.">
        <title>The Global Catalogue of Microorganisms (GCM) 10K type strain sequencing project: providing services to taxonomists for standard genome sequencing and annotation.</title>
        <authorList>
            <consortium name="The Broad Institute Genomics Platform"/>
            <consortium name="The Broad Institute Genome Sequencing Center for Infectious Disease"/>
            <person name="Wu L."/>
            <person name="Ma J."/>
        </authorList>
    </citation>
    <scope>NUCLEOTIDE SEQUENCE [LARGE SCALE GENOMIC DNA]</scope>
    <source>
        <strain evidence="3">NBRC 110140</strain>
    </source>
</reference>
<dbReference type="Pfam" id="PF14247">
    <property type="entry name" value="DUF4344"/>
    <property type="match status" value="1"/>
</dbReference>
<keyword evidence="3" id="KW-1185">Reference proteome</keyword>
<protein>
    <recommendedName>
        <fullName evidence="1">TPM domain-containing protein</fullName>
    </recommendedName>
</protein>
<organism evidence="2 3">
    <name type="scientific">Amylibacter marinus</name>
    <dbReference type="NCBI Taxonomy" id="1475483"/>
    <lineage>
        <taxon>Bacteria</taxon>
        <taxon>Pseudomonadati</taxon>
        <taxon>Pseudomonadota</taxon>
        <taxon>Alphaproteobacteria</taxon>
        <taxon>Rhodobacterales</taxon>
        <taxon>Paracoccaceae</taxon>
        <taxon>Amylibacter</taxon>
    </lineage>
</organism>
<comment type="caution">
    <text evidence="2">The sequence shown here is derived from an EMBL/GenBank/DDBJ whole genome shotgun (WGS) entry which is preliminary data.</text>
</comment>
<accession>A0ABQ5VYJ9</accession>
<name>A0ABQ5VYJ9_9RHOB</name>
<dbReference type="Pfam" id="PF04536">
    <property type="entry name" value="TPM_phosphatase"/>
    <property type="match status" value="1"/>
</dbReference>
<proteinExistence type="predicted"/>
<evidence type="ECO:0000313" key="2">
    <source>
        <dbReference type="EMBL" id="GLQ36163.1"/>
    </source>
</evidence>
<dbReference type="InterPro" id="IPR007621">
    <property type="entry name" value="TPM_dom"/>
</dbReference>
<dbReference type="EMBL" id="BSNN01000008">
    <property type="protein sequence ID" value="GLQ36163.1"/>
    <property type="molecule type" value="Genomic_DNA"/>
</dbReference>
<evidence type="ECO:0000259" key="1">
    <source>
        <dbReference type="Pfam" id="PF04536"/>
    </source>
</evidence>
<feature type="domain" description="TPM" evidence="1">
    <location>
        <begin position="18"/>
        <end position="144"/>
    </location>
</feature>